<dbReference type="InterPro" id="IPR001926">
    <property type="entry name" value="TrpB-like_PALP"/>
</dbReference>
<gene>
    <name evidence="5" type="ORF">LZZ85_14935</name>
</gene>
<name>A0ABS9KTI1_9BACT</name>
<dbReference type="PIRSF" id="PIRSF006278">
    <property type="entry name" value="ACCD_DCysDesulf"/>
    <property type="match status" value="1"/>
</dbReference>
<comment type="caution">
    <text evidence="5">The sequence shown here is derived from an EMBL/GenBank/DDBJ whole genome shotgun (WGS) entry which is preliminary data.</text>
</comment>
<sequence>MLNSLSPDHITVDEIAGRYPPDIRVSVLRLDKLHPVISGNKWFKLRFYLEEAISQQKKGLLTFGGAWSNHIVATAAVCRENGLHSIGIIRGEEPAEWSQALLDAKKEGMQLHFISRTDYKEKHVPGELNISSRDYILVPEGGYGAAGVKGAATIAAIPAQIYSHYLCMAGTGTMTAGLINALPESSTVISISAMKNNHSLQEQISFQLAPVHADWTLLHDHHEGGYARFTPSLLRFMNDFYAETGIPTDFVYTAKLFRAVDDLVSRSFFPSGSRLLVIHSGGLQGNRSLPKGTLNF</sequence>
<organism evidence="5 6">
    <name type="scientific">Terrimonas ginsenosidimutans</name>
    <dbReference type="NCBI Taxonomy" id="2908004"/>
    <lineage>
        <taxon>Bacteria</taxon>
        <taxon>Pseudomonadati</taxon>
        <taxon>Bacteroidota</taxon>
        <taxon>Chitinophagia</taxon>
        <taxon>Chitinophagales</taxon>
        <taxon>Chitinophagaceae</taxon>
        <taxon>Terrimonas</taxon>
    </lineage>
</organism>
<dbReference type="PANTHER" id="PTHR43780:SF2">
    <property type="entry name" value="1-AMINOCYCLOPROPANE-1-CARBOXYLATE DEAMINASE-RELATED"/>
    <property type="match status" value="1"/>
</dbReference>
<accession>A0ABS9KTI1</accession>
<evidence type="ECO:0000259" key="4">
    <source>
        <dbReference type="Pfam" id="PF00291"/>
    </source>
</evidence>
<comment type="cofactor">
    <cofactor evidence="1">
        <name>pyridoxal 5'-phosphate</name>
        <dbReference type="ChEBI" id="CHEBI:597326"/>
    </cofactor>
</comment>
<dbReference type="EMBL" id="JAKLTR010000009">
    <property type="protein sequence ID" value="MCG2615594.1"/>
    <property type="molecule type" value="Genomic_DNA"/>
</dbReference>
<evidence type="ECO:0000256" key="2">
    <source>
        <dbReference type="ARBA" id="ARBA00008639"/>
    </source>
</evidence>
<dbReference type="InterPro" id="IPR027278">
    <property type="entry name" value="ACCD_DCysDesulf"/>
</dbReference>
<evidence type="ECO:0000256" key="1">
    <source>
        <dbReference type="ARBA" id="ARBA00001933"/>
    </source>
</evidence>
<keyword evidence="6" id="KW-1185">Reference proteome</keyword>
<dbReference type="Proteomes" id="UP001165367">
    <property type="component" value="Unassembled WGS sequence"/>
</dbReference>
<dbReference type="SUPFAM" id="SSF53686">
    <property type="entry name" value="Tryptophan synthase beta subunit-like PLP-dependent enzymes"/>
    <property type="match status" value="1"/>
</dbReference>
<dbReference type="RefSeq" id="WP_237873514.1">
    <property type="nucleotide sequence ID" value="NZ_JAKLTR010000009.1"/>
</dbReference>
<protein>
    <submittedName>
        <fullName evidence="5">Pyridoxal-phosphate dependent enzyme</fullName>
    </submittedName>
</protein>
<dbReference type="Pfam" id="PF00291">
    <property type="entry name" value="PALP"/>
    <property type="match status" value="1"/>
</dbReference>
<dbReference type="PANTHER" id="PTHR43780">
    <property type="entry name" value="1-AMINOCYCLOPROPANE-1-CARBOXYLATE DEAMINASE-RELATED"/>
    <property type="match status" value="1"/>
</dbReference>
<proteinExistence type="inferred from homology"/>
<comment type="similarity">
    <text evidence="2">Belongs to the ACC deaminase/D-cysteine desulfhydrase family.</text>
</comment>
<feature type="domain" description="Tryptophan synthase beta chain-like PALP" evidence="4">
    <location>
        <begin position="28"/>
        <end position="281"/>
    </location>
</feature>
<keyword evidence="3" id="KW-0663">Pyridoxal phosphate</keyword>
<evidence type="ECO:0000256" key="3">
    <source>
        <dbReference type="ARBA" id="ARBA00022898"/>
    </source>
</evidence>
<evidence type="ECO:0000313" key="6">
    <source>
        <dbReference type="Proteomes" id="UP001165367"/>
    </source>
</evidence>
<dbReference type="Gene3D" id="3.40.50.1100">
    <property type="match status" value="2"/>
</dbReference>
<reference evidence="5" key="1">
    <citation type="submission" date="2022-01" db="EMBL/GenBank/DDBJ databases">
        <authorList>
            <person name="Jo J.-H."/>
            <person name="Im W.-T."/>
        </authorList>
    </citation>
    <scope>NUCLEOTIDE SEQUENCE</scope>
    <source>
        <strain evidence="5">NA20</strain>
    </source>
</reference>
<evidence type="ECO:0000313" key="5">
    <source>
        <dbReference type="EMBL" id="MCG2615594.1"/>
    </source>
</evidence>
<dbReference type="InterPro" id="IPR036052">
    <property type="entry name" value="TrpB-like_PALP_sf"/>
</dbReference>